<gene>
    <name evidence="9" type="ORF">IAC55_00385</name>
</gene>
<dbReference type="InterPro" id="IPR002481">
    <property type="entry name" value="FUR"/>
</dbReference>
<keyword evidence="4" id="KW-0805">Transcription regulation</keyword>
<comment type="caution">
    <text evidence="9">The sequence shown here is derived from an EMBL/GenBank/DDBJ whole genome shotgun (WGS) entry which is preliminary data.</text>
</comment>
<keyword evidence="6" id="KW-0804">Transcription</keyword>
<keyword evidence="7" id="KW-0479">Metal-binding</keyword>
<feature type="binding site" evidence="7">
    <location>
        <position position="129"/>
    </location>
    <ligand>
        <name>Zn(2+)</name>
        <dbReference type="ChEBI" id="CHEBI:29105"/>
    </ligand>
</feature>
<dbReference type="CDD" id="cd07153">
    <property type="entry name" value="Fur_like"/>
    <property type="match status" value="1"/>
</dbReference>
<dbReference type="InterPro" id="IPR043135">
    <property type="entry name" value="Fur_C"/>
</dbReference>
<comment type="similarity">
    <text evidence="1">Belongs to the Fur family.</text>
</comment>
<dbReference type="SUPFAM" id="SSF46785">
    <property type="entry name" value="Winged helix' DNA-binding domain"/>
    <property type="match status" value="1"/>
</dbReference>
<protein>
    <submittedName>
        <fullName evidence="9">Transcriptional repressor</fullName>
    </submittedName>
</protein>
<evidence type="ECO:0000313" key="10">
    <source>
        <dbReference type="Proteomes" id="UP000823611"/>
    </source>
</evidence>
<evidence type="ECO:0000256" key="3">
    <source>
        <dbReference type="ARBA" id="ARBA00022833"/>
    </source>
</evidence>
<dbReference type="GO" id="GO:0008270">
    <property type="term" value="F:zinc ion binding"/>
    <property type="evidence" value="ECO:0007669"/>
    <property type="project" value="TreeGrafter"/>
</dbReference>
<dbReference type="Proteomes" id="UP000823611">
    <property type="component" value="Unassembled WGS sequence"/>
</dbReference>
<dbReference type="InterPro" id="IPR036390">
    <property type="entry name" value="WH_DNA-bd_sf"/>
</dbReference>
<evidence type="ECO:0000256" key="1">
    <source>
        <dbReference type="ARBA" id="ARBA00007957"/>
    </source>
</evidence>
<dbReference type="InterPro" id="IPR036388">
    <property type="entry name" value="WH-like_DNA-bd_sf"/>
</dbReference>
<dbReference type="PANTHER" id="PTHR33202:SF8">
    <property type="entry name" value="PEROXIDE-RESPONSIVE REPRESSOR PERR"/>
    <property type="match status" value="1"/>
</dbReference>
<dbReference type="PANTHER" id="PTHR33202">
    <property type="entry name" value="ZINC UPTAKE REGULATION PROTEIN"/>
    <property type="match status" value="1"/>
</dbReference>
<sequence length="139" mass="15687">MFMENNILKNASLKSTKKRNIILKILNDAHSPVTAEYIHENSHLKMSLSTVYRALNVLCEKNIIEKTIHQNGIAYFSMANNVHSHSIICTLCNKRIPLDNCPLAGLENEISKKTGCMITGHNLEFFGICPKCIKNMDNI</sequence>
<organism evidence="9 10">
    <name type="scientific">Candidatus Fimicola merdigallinarum</name>
    <dbReference type="NCBI Taxonomy" id="2840819"/>
    <lineage>
        <taxon>Bacteria</taxon>
        <taxon>Bacillati</taxon>
        <taxon>Bacillota</taxon>
        <taxon>Clostridia</taxon>
        <taxon>Lachnospirales</taxon>
        <taxon>Lachnospiraceae</taxon>
        <taxon>Lachnospiraceae incertae sedis</taxon>
        <taxon>Candidatus Fimicola</taxon>
    </lineage>
</organism>
<comment type="cofactor">
    <cofactor evidence="7">
        <name>Zn(2+)</name>
        <dbReference type="ChEBI" id="CHEBI:29105"/>
    </cofactor>
    <text evidence="7">Binds 1 zinc ion per subunit.</text>
</comment>
<dbReference type="Gene3D" id="1.10.10.10">
    <property type="entry name" value="Winged helix-like DNA-binding domain superfamily/Winged helix DNA-binding domain"/>
    <property type="match status" value="1"/>
</dbReference>
<dbReference type="EMBL" id="JADIMX010000008">
    <property type="protein sequence ID" value="MBO8433762.1"/>
    <property type="molecule type" value="Genomic_DNA"/>
</dbReference>
<proteinExistence type="inferred from homology"/>
<comment type="cofactor">
    <cofactor evidence="8">
        <name>Mn(2+)</name>
        <dbReference type="ChEBI" id="CHEBI:29035"/>
    </cofactor>
    <cofactor evidence="8">
        <name>Fe(2+)</name>
        <dbReference type="ChEBI" id="CHEBI:29033"/>
    </cofactor>
    <text evidence="8">Binds 1 Mn(2+) or Fe(2+) ion per subunit.</text>
</comment>
<name>A0A9D9H3E8_9FIRM</name>
<dbReference type="GO" id="GO:0000976">
    <property type="term" value="F:transcription cis-regulatory region binding"/>
    <property type="evidence" value="ECO:0007669"/>
    <property type="project" value="TreeGrafter"/>
</dbReference>
<dbReference type="GO" id="GO:1900376">
    <property type="term" value="P:regulation of secondary metabolite biosynthetic process"/>
    <property type="evidence" value="ECO:0007669"/>
    <property type="project" value="TreeGrafter"/>
</dbReference>
<dbReference type="Pfam" id="PF01475">
    <property type="entry name" value="FUR"/>
    <property type="match status" value="1"/>
</dbReference>
<evidence type="ECO:0000256" key="6">
    <source>
        <dbReference type="ARBA" id="ARBA00023163"/>
    </source>
</evidence>
<reference evidence="9" key="2">
    <citation type="journal article" date="2021" name="PeerJ">
        <title>Extensive microbial diversity within the chicken gut microbiome revealed by metagenomics and culture.</title>
        <authorList>
            <person name="Gilroy R."/>
            <person name="Ravi A."/>
            <person name="Getino M."/>
            <person name="Pursley I."/>
            <person name="Horton D.L."/>
            <person name="Alikhan N.F."/>
            <person name="Baker D."/>
            <person name="Gharbi K."/>
            <person name="Hall N."/>
            <person name="Watson M."/>
            <person name="Adriaenssens E.M."/>
            <person name="Foster-Nyarko E."/>
            <person name="Jarju S."/>
            <person name="Secka A."/>
            <person name="Antonio M."/>
            <person name="Oren A."/>
            <person name="Chaudhuri R.R."/>
            <person name="La Ragione R."/>
            <person name="Hildebrand F."/>
            <person name="Pallen M.J."/>
        </authorList>
    </citation>
    <scope>NUCLEOTIDE SEQUENCE</scope>
    <source>
        <strain evidence="9">F6-4510</strain>
    </source>
</reference>
<evidence type="ECO:0000256" key="7">
    <source>
        <dbReference type="PIRSR" id="PIRSR602481-1"/>
    </source>
</evidence>
<evidence type="ECO:0000256" key="8">
    <source>
        <dbReference type="PIRSR" id="PIRSR602481-2"/>
    </source>
</evidence>
<keyword evidence="3 7" id="KW-0862">Zinc</keyword>
<evidence type="ECO:0000256" key="2">
    <source>
        <dbReference type="ARBA" id="ARBA00022491"/>
    </source>
</evidence>
<feature type="binding site" evidence="7">
    <location>
        <position position="92"/>
    </location>
    <ligand>
        <name>Zn(2+)</name>
        <dbReference type="ChEBI" id="CHEBI:29105"/>
    </ligand>
</feature>
<feature type="binding site" evidence="8">
    <location>
        <position position="83"/>
    </location>
    <ligand>
        <name>Fe cation</name>
        <dbReference type="ChEBI" id="CHEBI:24875"/>
    </ligand>
</feature>
<dbReference type="GO" id="GO:0003700">
    <property type="term" value="F:DNA-binding transcription factor activity"/>
    <property type="evidence" value="ECO:0007669"/>
    <property type="project" value="InterPro"/>
</dbReference>
<keyword evidence="8" id="KW-0408">Iron</keyword>
<evidence type="ECO:0000313" key="9">
    <source>
        <dbReference type="EMBL" id="MBO8433762.1"/>
    </source>
</evidence>
<dbReference type="AlphaFoldDB" id="A0A9D9H3E8"/>
<accession>A0A9D9H3E8</accession>
<evidence type="ECO:0000256" key="5">
    <source>
        <dbReference type="ARBA" id="ARBA00023125"/>
    </source>
</evidence>
<dbReference type="GO" id="GO:0045892">
    <property type="term" value="P:negative regulation of DNA-templated transcription"/>
    <property type="evidence" value="ECO:0007669"/>
    <property type="project" value="TreeGrafter"/>
</dbReference>
<feature type="binding site" evidence="8">
    <location>
        <position position="121"/>
    </location>
    <ligand>
        <name>Fe cation</name>
        <dbReference type="ChEBI" id="CHEBI:24875"/>
    </ligand>
</feature>
<dbReference type="Gene3D" id="3.30.1490.190">
    <property type="match status" value="1"/>
</dbReference>
<keyword evidence="2" id="KW-0678">Repressor</keyword>
<feature type="binding site" evidence="7">
    <location>
        <position position="132"/>
    </location>
    <ligand>
        <name>Zn(2+)</name>
        <dbReference type="ChEBI" id="CHEBI:29105"/>
    </ligand>
</feature>
<reference evidence="9" key="1">
    <citation type="submission" date="2020-10" db="EMBL/GenBank/DDBJ databases">
        <authorList>
            <person name="Gilroy R."/>
        </authorList>
    </citation>
    <scope>NUCLEOTIDE SEQUENCE</scope>
    <source>
        <strain evidence="9">F6-4510</strain>
    </source>
</reference>
<keyword evidence="5" id="KW-0238">DNA-binding</keyword>
<evidence type="ECO:0000256" key="4">
    <source>
        <dbReference type="ARBA" id="ARBA00023015"/>
    </source>
</evidence>
<feature type="binding site" evidence="7">
    <location>
        <position position="89"/>
    </location>
    <ligand>
        <name>Zn(2+)</name>
        <dbReference type="ChEBI" id="CHEBI:29105"/>
    </ligand>
</feature>